<name>A0A2U8VRW4_9HYPH</name>
<evidence type="ECO:0000313" key="4">
    <source>
        <dbReference type="Proteomes" id="UP000246058"/>
    </source>
</evidence>
<dbReference type="EMBL" id="CP029551">
    <property type="protein sequence ID" value="AWN35876.1"/>
    <property type="molecule type" value="Genomic_DNA"/>
</dbReference>
<keyword evidence="2" id="KW-0812">Transmembrane</keyword>
<dbReference type="RefSeq" id="WP_109950988.1">
    <property type="nucleotide sequence ID" value="NZ_CP029551.1"/>
</dbReference>
<keyword evidence="2" id="KW-1133">Transmembrane helix</keyword>
<dbReference type="AlphaFoldDB" id="A0A2U8VRW4"/>
<keyword evidence="2" id="KW-0472">Membrane</keyword>
<evidence type="ECO:0000313" key="3">
    <source>
        <dbReference type="EMBL" id="AWN35876.1"/>
    </source>
</evidence>
<organism evidence="3 4">
    <name type="scientific">Methylobacterium radiodurans</name>
    <dbReference type="NCBI Taxonomy" id="2202828"/>
    <lineage>
        <taxon>Bacteria</taxon>
        <taxon>Pseudomonadati</taxon>
        <taxon>Pseudomonadota</taxon>
        <taxon>Alphaproteobacteria</taxon>
        <taxon>Hyphomicrobiales</taxon>
        <taxon>Methylobacteriaceae</taxon>
        <taxon>Methylobacterium</taxon>
    </lineage>
</organism>
<evidence type="ECO:0000256" key="1">
    <source>
        <dbReference type="SAM" id="MobiDB-lite"/>
    </source>
</evidence>
<dbReference type="OrthoDB" id="7996430at2"/>
<keyword evidence="4" id="KW-1185">Reference proteome</keyword>
<gene>
    <name evidence="3" type="ORF">DK427_09095</name>
</gene>
<sequence length="88" mass="9192">MAIRHSTAPARAGERSRSPAALYSRPQPVIEPDEAAPGTVEAWEAIAPIRPDTAHARAPRFLDVAGELLVGFSIVAGGVLAYGHLPVA</sequence>
<dbReference type="Proteomes" id="UP000246058">
    <property type="component" value="Chromosome"/>
</dbReference>
<proteinExistence type="predicted"/>
<accession>A0A2U8VRW4</accession>
<dbReference type="KEGG" id="meti:DK427_09095"/>
<evidence type="ECO:0000256" key="2">
    <source>
        <dbReference type="SAM" id="Phobius"/>
    </source>
</evidence>
<reference evidence="3 4" key="1">
    <citation type="submission" date="2018-05" db="EMBL/GenBank/DDBJ databases">
        <title>Complete Genome Sequence of Methylobacterium sp. 17Sr1-43.</title>
        <authorList>
            <person name="Srinivasan S."/>
        </authorList>
    </citation>
    <scope>NUCLEOTIDE SEQUENCE [LARGE SCALE GENOMIC DNA]</scope>
    <source>
        <strain evidence="3 4">17Sr1-43</strain>
    </source>
</reference>
<feature type="region of interest" description="Disordered" evidence="1">
    <location>
        <begin position="1"/>
        <end position="30"/>
    </location>
</feature>
<feature type="transmembrane region" description="Helical" evidence="2">
    <location>
        <begin position="64"/>
        <end position="85"/>
    </location>
</feature>
<protein>
    <submittedName>
        <fullName evidence="3">Uncharacterized protein</fullName>
    </submittedName>
</protein>